<feature type="transmembrane region" description="Helical" evidence="5">
    <location>
        <begin position="102"/>
        <end position="129"/>
    </location>
</feature>
<keyword evidence="4 5" id="KW-0472">Membrane</keyword>
<comment type="caution">
    <text evidence="7">The sequence shown here is derived from an EMBL/GenBank/DDBJ whole genome shotgun (WGS) entry which is preliminary data.</text>
</comment>
<organism evidence="7 8">
    <name type="scientific">Ktedonobacter robiniae</name>
    <dbReference type="NCBI Taxonomy" id="2778365"/>
    <lineage>
        <taxon>Bacteria</taxon>
        <taxon>Bacillati</taxon>
        <taxon>Chloroflexota</taxon>
        <taxon>Ktedonobacteria</taxon>
        <taxon>Ktedonobacterales</taxon>
        <taxon>Ktedonobacteraceae</taxon>
        <taxon>Ktedonobacter</taxon>
    </lineage>
</organism>
<evidence type="ECO:0000256" key="2">
    <source>
        <dbReference type="ARBA" id="ARBA00022692"/>
    </source>
</evidence>
<accession>A0ABQ3UIS7</accession>
<comment type="subcellular location">
    <subcellularLocation>
        <location evidence="5">Cell membrane</location>
        <topology evidence="5">Multi-pass membrane protein</topology>
    </subcellularLocation>
    <subcellularLocation>
        <location evidence="1">Membrane</location>
        <topology evidence="1">Multi-pass membrane protein</topology>
    </subcellularLocation>
</comment>
<dbReference type="PANTHER" id="PTHR43376">
    <property type="entry name" value="OLIGOPEPTIDE TRANSPORT SYSTEM PERMEASE PROTEIN"/>
    <property type="match status" value="1"/>
</dbReference>
<dbReference type="InterPro" id="IPR000515">
    <property type="entry name" value="MetI-like"/>
</dbReference>
<evidence type="ECO:0000259" key="6">
    <source>
        <dbReference type="PROSITE" id="PS50928"/>
    </source>
</evidence>
<evidence type="ECO:0000313" key="8">
    <source>
        <dbReference type="Proteomes" id="UP000654345"/>
    </source>
</evidence>
<dbReference type="Gene3D" id="1.10.3720.10">
    <property type="entry name" value="MetI-like"/>
    <property type="match status" value="1"/>
</dbReference>
<evidence type="ECO:0000256" key="5">
    <source>
        <dbReference type="RuleBase" id="RU363032"/>
    </source>
</evidence>
<protein>
    <submittedName>
        <fullName evidence="7">Peptide ABC transporter permease</fullName>
    </submittedName>
</protein>
<dbReference type="Pfam" id="PF00528">
    <property type="entry name" value="BPD_transp_1"/>
    <property type="match status" value="1"/>
</dbReference>
<feature type="transmembrane region" description="Helical" evidence="5">
    <location>
        <begin position="150"/>
        <end position="171"/>
    </location>
</feature>
<feature type="transmembrane region" description="Helical" evidence="5">
    <location>
        <begin position="191"/>
        <end position="213"/>
    </location>
</feature>
<feature type="transmembrane region" description="Helical" evidence="5">
    <location>
        <begin position="249"/>
        <end position="275"/>
    </location>
</feature>
<gene>
    <name evidence="7" type="ORF">KSB_09950</name>
</gene>
<keyword evidence="2 5" id="KW-0812">Transmembrane</keyword>
<feature type="domain" description="ABC transmembrane type-1" evidence="6">
    <location>
        <begin position="102"/>
        <end position="314"/>
    </location>
</feature>
<dbReference type="Proteomes" id="UP000654345">
    <property type="component" value="Unassembled WGS sequence"/>
</dbReference>
<dbReference type="InterPro" id="IPR035906">
    <property type="entry name" value="MetI-like_sf"/>
</dbReference>
<evidence type="ECO:0000256" key="1">
    <source>
        <dbReference type="ARBA" id="ARBA00004141"/>
    </source>
</evidence>
<keyword evidence="8" id="KW-1185">Reference proteome</keyword>
<feature type="transmembrane region" description="Helical" evidence="5">
    <location>
        <begin position="295"/>
        <end position="321"/>
    </location>
</feature>
<dbReference type="PROSITE" id="PS50928">
    <property type="entry name" value="ABC_TM1"/>
    <property type="match status" value="1"/>
</dbReference>
<feature type="transmembrane region" description="Helical" evidence="5">
    <location>
        <begin position="9"/>
        <end position="29"/>
    </location>
</feature>
<evidence type="ECO:0000256" key="4">
    <source>
        <dbReference type="ARBA" id="ARBA00023136"/>
    </source>
</evidence>
<evidence type="ECO:0000256" key="3">
    <source>
        <dbReference type="ARBA" id="ARBA00022989"/>
    </source>
</evidence>
<sequence length="331" mass="36582">MRHLLRRILFYLVALWASVTLNFFIPRLAPGNPAEAMMLRFERQGHLAPETEKALQAAFGLNTTDPLYVQYFRYLGDLLQGRLGTSLTNYPTPVKDVIAQGIQWTLVLGGIAVIISFILGCLLGIIMAWKRGSFLDTFLAPATTFLSSIPYFWLALIIVYIFGYTLGWFPFSDGFDTALDIGWSPDFIFSALYHGILPALTIVLSSVSGWLLVMRNSMITTLSEDYVLMANAKGLAPRRVMFSYAARNAILPNVAGFALSLGTIVGGQLLTEIVFSYPGIGYTLLQAVQGQDYALIQGIFLIIALAILAANFLADLVYTLLDPRVRQERSA</sequence>
<keyword evidence="5" id="KW-0813">Transport</keyword>
<keyword evidence="3 5" id="KW-1133">Transmembrane helix</keyword>
<comment type="similarity">
    <text evidence="5">Belongs to the binding-protein-dependent transport system permease family.</text>
</comment>
<evidence type="ECO:0000313" key="7">
    <source>
        <dbReference type="EMBL" id="GHO52520.1"/>
    </source>
</evidence>
<proteinExistence type="inferred from homology"/>
<dbReference type="RefSeq" id="WP_201369421.1">
    <property type="nucleotide sequence ID" value="NZ_BNJG01000001.1"/>
</dbReference>
<dbReference type="SUPFAM" id="SSF161098">
    <property type="entry name" value="MetI-like"/>
    <property type="match status" value="1"/>
</dbReference>
<dbReference type="EMBL" id="BNJG01000001">
    <property type="protein sequence ID" value="GHO52520.1"/>
    <property type="molecule type" value="Genomic_DNA"/>
</dbReference>
<dbReference type="CDD" id="cd06261">
    <property type="entry name" value="TM_PBP2"/>
    <property type="match status" value="1"/>
</dbReference>
<name>A0ABQ3UIS7_9CHLR</name>
<dbReference type="PANTHER" id="PTHR43376:SF1">
    <property type="entry name" value="OLIGOPEPTIDE TRANSPORT SYSTEM PERMEASE PROTEIN"/>
    <property type="match status" value="1"/>
</dbReference>
<reference evidence="7 8" key="1">
    <citation type="journal article" date="2021" name="Int. J. Syst. Evol. Microbiol.">
        <title>Reticulibacter mediterranei gen. nov., sp. nov., within the new family Reticulibacteraceae fam. nov., and Ktedonospora formicarum gen. nov., sp. nov., Ktedonobacter robiniae sp. nov., Dictyobacter formicarum sp. nov. and Dictyobacter arantiisoli sp. nov., belonging to the class Ktedonobacteria.</title>
        <authorList>
            <person name="Yabe S."/>
            <person name="Zheng Y."/>
            <person name="Wang C.M."/>
            <person name="Sakai Y."/>
            <person name="Abe K."/>
            <person name="Yokota A."/>
            <person name="Donadio S."/>
            <person name="Cavaletti L."/>
            <person name="Monciardini P."/>
        </authorList>
    </citation>
    <scope>NUCLEOTIDE SEQUENCE [LARGE SCALE GENOMIC DNA]</scope>
    <source>
        <strain evidence="7 8">SOSP1-30</strain>
    </source>
</reference>